<keyword evidence="1 4" id="KW-0489">Methyltransferase</keyword>
<dbReference type="KEGG" id="gtt:GUITHDRAFT_68878"/>
<evidence type="ECO:0000313" key="8">
    <source>
        <dbReference type="Proteomes" id="UP000011087"/>
    </source>
</evidence>
<reference evidence="6 8" key="1">
    <citation type="journal article" date="2012" name="Nature">
        <title>Algal genomes reveal evolutionary mosaicism and the fate of nucleomorphs.</title>
        <authorList>
            <consortium name="DOE Joint Genome Institute"/>
            <person name="Curtis B.A."/>
            <person name="Tanifuji G."/>
            <person name="Burki F."/>
            <person name="Gruber A."/>
            <person name="Irimia M."/>
            <person name="Maruyama S."/>
            <person name="Arias M.C."/>
            <person name="Ball S.G."/>
            <person name="Gile G.H."/>
            <person name="Hirakawa Y."/>
            <person name="Hopkins J.F."/>
            <person name="Kuo A."/>
            <person name="Rensing S.A."/>
            <person name="Schmutz J."/>
            <person name="Symeonidi A."/>
            <person name="Elias M."/>
            <person name="Eveleigh R.J."/>
            <person name="Herman E.K."/>
            <person name="Klute M.J."/>
            <person name="Nakayama T."/>
            <person name="Obornik M."/>
            <person name="Reyes-Prieto A."/>
            <person name="Armbrust E.V."/>
            <person name="Aves S.J."/>
            <person name="Beiko R.G."/>
            <person name="Coutinho P."/>
            <person name="Dacks J.B."/>
            <person name="Durnford D.G."/>
            <person name="Fast N.M."/>
            <person name="Green B.R."/>
            <person name="Grisdale C.J."/>
            <person name="Hempel F."/>
            <person name="Henrissat B."/>
            <person name="Hoppner M.P."/>
            <person name="Ishida K."/>
            <person name="Kim E."/>
            <person name="Koreny L."/>
            <person name="Kroth P.G."/>
            <person name="Liu Y."/>
            <person name="Malik S.B."/>
            <person name="Maier U.G."/>
            <person name="McRose D."/>
            <person name="Mock T."/>
            <person name="Neilson J.A."/>
            <person name="Onodera N.T."/>
            <person name="Poole A.M."/>
            <person name="Pritham E.J."/>
            <person name="Richards T.A."/>
            <person name="Rocap G."/>
            <person name="Roy S.W."/>
            <person name="Sarai C."/>
            <person name="Schaack S."/>
            <person name="Shirato S."/>
            <person name="Slamovits C.H."/>
            <person name="Spencer D.F."/>
            <person name="Suzuki S."/>
            <person name="Worden A.Z."/>
            <person name="Zauner S."/>
            <person name="Barry K."/>
            <person name="Bell C."/>
            <person name="Bharti A.K."/>
            <person name="Crow J.A."/>
            <person name="Grimwood J."/>
            <person name="Kramer R."/>
            <person name="Lindquist E."/>
            <person name="Lucas S."/>
            <person name="Salamov A."/>
            <person name="McFadden G.I."/>
            <person name="Lane C.E."/>
            <person name="Keeling P.J."/>
            <person name="Gray M.W."/>
            <person name="Grigoriev I.V."/>
            <person name="Archibald J.M."/>
        </authorList>
    </citation>
    <scope>NUCLEOTIDE SEQUENCE</scope>
    <source>
        <strain evidence="6 8">CCMP2712</strain>
    </source>
</reference>
<dbReference type="EnsemblProtists" id="EKX48284">
    <property type="protein sequence ID" value="EKX48284"/>
    <property type="gene ID" value="GUITHDRAFT_68878"/>
</dbReference>
<feature type="domain" description="Protein arginine N-methyltransferase" evidence="5">
    <location>
        <begin position="236"/>
        <end position="325"/>
    </location>
</feature>
<dbReference type="PANTHER" id="PTHR11006:SF4">
    <property type="entry name" value="PROTEIN ARGININE N-METHYLTRANSFERASE 7"/>
    <property type="match status" value="1"/>
</dbReference>
<dbReference type="STRING" id="905079.L1JJH5"/>
<dbReference type="eggNOG" id="KOG1501">
    <property type="taxonomic scope" value="Eukaryota"/>
</dbReference>
<dbReference type="RefSeq" id="XP_005835264.1">
    <property type="nucleotide sequence ID" value="XM_005835207.1"/>
</dbReference>
<evidence type="ECO:0000313" key="6">
    <source>
        <dbReference type="EMBL" id="EKX48284.1"/>
    </source>
</evidence>
<dbReference type="EMBL" id="JH992986">
    <property type="protein sequence ID" value="EKX48284.1"/>
    <property type="molecule type" value="Genomic_DNA"/>
</dbReference>
<reference evidence="8" key="2">
    <citation type="submission" date="2012-11" db="EMBL/GenBank/DDBJ databases">
        <authorList>
            <person name="Kuo A."/>
            <person name="Curtis B.A."/>
            <person name="Tanifuji G."/>
            <person name="Burki F."/>
            <person name="Gruber A."/>
            <person name="Irimia M."/>
            <person name="Maruyama S."/>
            <person name="Arias M.C."/>
            <person name="Ball S.G."/>
            <person name="Gile G.H."/>
            <person name="Hirakawa Y."/>
            <person name="Hopkins J.F."/>
            <person name="Rensing S.A."/>
            <person name="Schmutz J."/>
            <person name="Symeonidi A."/>
            <person name="Elias M."/>
            <person name="Eveleigh R.J."/>
            <person name="Herman E.K."/>
            <person name="Klute M.J."/>
            <person name="Nakayama T."/>
            <person name="Obornik M."/>
            <person name="Reyes-Prieto A."/>
            <person name="Armbrust E.V."/>
            <person name="Aves S.J."/>
            <person name="Beiko R.G."/>
            <person name="Coutinho P."/>
            <person name="Dacks J.B."/>
            <person name="Durnford D.G."/>
            <person name="Fast N.M."/>
            <person name="Green B.R."/>
            <person name="Grisdale C."/>
            <person name="Hempe F."/>
            <person name="Henrissat B."/>
            <person name="Hoppner M.P."/>
            <person name="Ishida K.-I."/>
            <person name="Kim E."/>
            <person name="Koreny L."/>
            <person name="Kroth P.G."/>
            <person name="Liu Y."/>
            <person name="Malik S.-B."/>
            <person name="Maier U.G."/>
            <person name="McRose D."/>
            <person name="Mock T."/>
            <person name="Neilson J.A."/>
            <person name="Onodera N.T."/>
            <person name="Poole A.M."/>
            <person name="Pritham E.J."/>
            <person name="Richards T.A."/>
            <person name="Rocap G."/>
            <person name="Roy S.W."/>
            <person name="Sarai C."/>
            <person name="Schaack S."/>
            <person name="Shirato S."/>
            <person name="Slamovits C.H."/>
            <person name="Spencer D.F."/>
            <person name="Suzuki S."/>
            <person name="Worden A.Z."/>
            <person name="Zauner S."/>
            <person name="Barry K."/>
            <person name="Bell C."/>
            <person name="Bharti A.K."/>
            <person name="Crow J.A."/>
            <person name="Grimwood J."/>
            <person name="Kramer R."/>
            <person name="Lindquist E."/>
            <person name="Lucas S."/>
            <person name="Salamov A."/>
            <person name="McFadden G.I."/>
            <person name="Lane C.E."/>
            <person name="Keeling P.J."/>
            <person name="Gray M.W."/>
            <person name="Grigoriev I.V."/>
            <person name="Archibald J.M."/>
        </authorList>
    </citation>
    <scope>NUCLEOTIDE SEQUENCE</scope>
    <source>
        <strain evidence="8">CCMP2712</strain>
    </source>
</reference>
<protein>
    <recommendedName>
        <fullName evidence="5">Protein arginine N-methyltransferase domain-containing protein</fullName>
    </recommendedName>
</protein>
<dbReference type="GO" id="GO:0016274">
    <property type="term" value="F:protein-arginine N-methyltransferase activity"/>
    <property type="evidence" value="ECO:0007669"/>
    <property type="project" value="InterPro"/>
</dbReference>
<gene>
    <name evidence="6" type="ORF">GUITHDRAFT_68878</name>
</gene>
<dbReference type="OrthoDB" id="412876at2759"/>
<dbReference type="InterPro" id="IPR025799">
    <property type="entry name" value="Arg_MeTrfase"/>
</dbReference>
<sequence>MATDAVEKEDEVSCEENNDIDPFTLCEGIPLYHFSMINDLHRAKAYHIAIQQAVSAVREKKESVSVLDVGCGSGLLSMMAARAGSKRVYGCDKAPGMADCARGVVAANSLQGSVKIIPKLSTLISVGDNEANDMLDKADIFVSETFGDDPFSESFLPSLQHAREHLLNDGAIVVPRGICVYARAIESEEILNLNSLPSTQFSGLDITDWNIFSRARWSCRLLDHSFVALTESFQAFEMHWDDDAQPIELKQCVHRDLCAINTGKLHAFVVWYTLDMFQGCPEISTDCNSSAMTGRHWRQAVYFMHEPKHVVKGERLSVSVSLHRDRLFFKSS</sequence>
<dbReference type="Pfam" id="PF22528">
    <property type="entry name" value="PRMT_C"/>
    <property type="match status" value="1"/>
</dbReference>
<proteinExistence type="predicted"/>
<dbReference type="PROSITE" id="PS51678">
    <property type="entry name" value="SAM_MT_PRMT"/>
    <property type="match status" value="1"/>
</dbReference>
<dbReference type="GO" id="GO:0042054">
    <property type="term" value="F:histone methyltransferase activity"/>
    <property type="evidence" value="ECO:0007669"/>
    <property type="project" value="TreeGrafter"/>
</dbReference>
<dbReference type="PaxDb" id="55529-EKX48284"/>
<evidence type="ECO:0000256" key="3">
    <source>
        <dbReference type="ARBA" id="ARBA00022691"/>
    </source>
</evidence>
<dbReference type="OMA" id="ENCIMEQ"/>
<organism evidence="6">
    <name type="scientific">Guillardia theta (strain CCMP2712)</name>
    <name type="common">Cryptophyte</name>
    <dbReference type="NCBI Taxonomy" id="905079"/>
    <lineage>
        <taxon>Eukaryota</taxon>
        <taxon>Cryptophyceae</taxon>
        <taxon>Pyrenomonadales</taxon>
        <taxon>Geminigeraceae</taxon>
        <taxon>Guillardia</taxon>
    </lineage>
</organism>
<keyword evidence="3 4" id="KW-0949">S-adenosyl-L-methionine</keyword>
<dbReference type="PANTHER" id="PTHR11006">
    <property type="entry name" value="PROTEIN ARGININE N-METHYLTRANSFERASE"/>
    <property type="match status" value="1"/>
</dbReference>
<dbReference type="SUPFAM" id="SSF53335">
    <property type="entry name" value="S-adenosyl-L-methionine-dependent methyltransferases"/>
    <property type="match status" value="1"/>
</dbReference>
<dbReference type="GO" id="GO:0032259">
    <property type="term" value="P:methylation"/>
    <property type="evidence" value="ECO:0007669"/>
    <property type="project" value="UniProtKB-KW"/>
</dbReference>
<dbReference type="GeneID" id="17304894"/>
<dbReference type="HOGENOM" id="CLU_017375_1_2_1"/>
<dbReference type="Proteomes" id="UP000011087">
    <property type="component" value="Unassembled WGS sequence"/>
</dbReference>
<dbReference type="Pfam" id="PF06325">
    <property type="entry name" value="PrmA"/>
    <property type="match status" value="1"/>
</dbReference>
<dbReference type="AlphaFoldDB" id="L1JJH5"/>
<accession>L1JJH5</accession>
<dbReference type="InterPro" id="IPR029063">
    <property type="entry name" value="SAM-dependent_MTases_sf"/>
</dbReference>
<evidence type="ECO:0000256" key="2">
    <source>
        <dbReference type="ARBA" id="ARBA00022679"/>
    </source>
</evidence>
<dbReference type="InterPro" id="IPR055135">
    <property type="entry name" value="PRMT_dom"/>
</dbReference>
<evidence type="ECO:0000256" key="1">
    <source>
        <dbReference type="ARBA" id="ARBA00022603"/>
    </source>
</evidence>
<evidence type="ECO:0000256" key="4">
    <source>
        <dbReference type="PROSITE-ProRule" id="PRU01015"/>
    </source>
</evidence>
<name>L1JJH5_GUITC</name>
<keyword evidence="2 4" id="KW-0808">Transferase</keyword>
<dbReference type="Gene3D" id="2.70.160.11">
    <property type="entry name" value="Hnrnp arginine n-methyltransferase1"/>
    <property type="match status" value="1"/>
</dbReference>
<reference evidence="7" key="3">
    <citation type="submission" date="2015-06" db="UniProtKB">
        <authorList>
            <consortium name="EnsemblProtists"/>
        </authorList>
    </citation>
    <scope>IDENTIFICATION</scope>
</reference>
<evidence type="ECO:0000259" key="5">
    <source>
        <dbReference type="Pfam" id="PF22528"/>
    </source>
</evidence>
<dbReference type="Gene3D" id="3.40.50.150">
    <property type="entry name" value="Vaccinia Virus protein VP39"/>
    <property type="match status" value="1"/>
</dbReference>
<evidence type="ECO:0000313" key="7">
    <source>
        <dbReference type="EnsemblProtists" id="EKX48284"/>
    </source>
</evidence>
<keyword evidence="8" id="KW-1185">Reference proteome</keyword>
<dbReference type="CDD" id="cd02440">
    <property type="entry name" value="AdoMet_MTases"/>
    <property type="match status" value="1"/>
</dbReference>